<organism evidence="1 2">
    <name type="scientific">Leuconostoc fallax</name>
    <dbReference type="NCBI Taxonomy" id="1251"/>
    <lineage>
        <taxon>Bacteria</taxon>
        <taxon>Bacillati</taxon>
        <taxon>Bacillota</taxon>
        <taxon>Bacilli</taxon>
        <taxon>Lactobacillales</taxon>
        <taxon>Lactobacillaceae</taxon>
        <taxon>Leuconostoc</taxon>
    </lineage>
</organism>
<gene>
    <name evidence="1" type="ORF">C5L23_001090</name>
</gene>
<evidence type="ECO:0000313" key="2">
    <source>
        <dbReference type="Proteomes" id="UP000295681"/>
    </source>
</evidence>
<dbReference type="Proteomes" id="UP000295681">
    <property type="component" value="Unassembled WGS sequence"/>
</dbReference>
<dbReference type="InterPro" id="IPR015231">
    <property type="entry name" value="DUF1934"/>
</dbReference>
<name>A0A4R5NB40_9LACO</name>
<keyword evidence="2" id="KW-1185">Reference proteome</keyword>
<sequence>MANNDFEQINVHLTTKVCLDNEVEEFSFDTLGQLIVKNEAVYIRYTETLPDQPQVHVTFKFDPNGSIRLMRSGDVKTVMTFVDSKEVPASYETPSGRMTMATRTTLLATALDTANLRGETAIDYILTANEQLIGQYEIRLQFNA</sequence>
<comment type="caution">
    <text evidence="1">The sequence shown here is derived from an EMBL/GenBank/DDBJ whole genome shotgun (WGS) entry which is preliminary data.</text>
</comment>
<accession>A0A4R5NB40</accession>
<dbReference type="Gene3D" id="2.40.128.20">
    <property type="match status" value="1"/>
</dbReference>
<evidence type="ECO:0000313" key="1">
    <source>
        <dbReference type="EMBL" id="TDG69628.1"/>
    </source>
</evidence>
<reference evidence="1 2" key="1">
    <citation type="journal article" date="2019" name="Appl. Microbiol. Biotechnol.">
        <title>Uncovering carbohydrate metabolism through a genotype-phenotype association study of 56 lactic acid bacteria genomes.</title>
        <authorList>
            <person name="Buron-Moles G."/>
            <person name="Chailyan A."/>
            <person name="Dolejs I."/>
            <person name="Forster J."/>
            <person name="Miks M.H."/>
        </authorList>
    </citation>
    <scope>NUCLEOTIDE SEQUENCE [LARGE SCALE GENOMIC DNA]</scope>
    <source>
        <strain evidence="1 2">ATCC 700006</strain>
    </source>
</reference>
<dbReference type="STRING" id="907931.GCA_000165675_00281"/>
<dbReference type="EMBL" id="PUFI01000005">
    <property type="protein sequence ID" value="TDG69628.1"/>
    <property type="molecule type" value="Genomic_DNA"/>
</dbReference>
<dbReference type="SUPFAM" id="SSF50814">
    <property type="entry name" value="Lipocalins"/>
    <property type="match status" value="1"/>
</dbReference>
<dbReference type="RefSeq" id="WP_010008778.1">
    <property type="nucleotide sequence ID" value="NZ_JAGYGP010000001.1"/>
</dbReference>
<proteinExistence type="predicted"/>
<evidence type="ECO:0008006" key="3">
    <source>
        <dbReference type="Google" id="ProtNLM"/>
    </source>
</evidence>
<protein>
    <recommendedName>
        <fullName evidence="3">DUF1934 domain-containing protein</fullName>
    </recommendedName>
</protein>
<dbReference type="AlphaFoldDB" id="A0A4R5NB40"/>
<dbReference type="InterPro" id="IPR012674">
    <property type="entry name" value="Calycin"/>
</dbReference>
<dbReference type="Pfam" id="PF09148">
    <property type="entry name" value="DUF1934"/>
    <property type="match status" value="1"/>
</dbReference>